<name>A0ABV6RXE1_9GAMM</name>
<evidence type="ECO:0000313" key="2">
    <source>
        <dbReference type="EMBL" id="MFC0681647.1"/>
    </source>
</evidence>
<feature type="transmembrane region" description="Helical" evidence="1">
    <location>
        <begin position="302"/>
        <end position="323"/>
    </location>
</feature>
<organism evidence="2 3">
    <name type="scientific">Lysobacter korlensis</name>
    <dbReference type="NCBI Taxonomy" id="553636"/>
    <lineage>
        <taxon>Bacteria</taxon>
        <taxon>Pseudomonadati</taxon>
        <taxon>Pseudomonadota</taxon>
        <taxon>Gammaproteobacteria</taxon>
        <taxon>Lysobacterales</taxon>
        <taxon>Lysobacteraceae</taxon>
        <taxon>Lysobacter</taxon>
    </lineage>
</organism>
<feature type="transmembrane region" description="Helical" evidence="1">
    <location>
        <begin position="514"/>
        <end position="531"/>
    </location>
</feature>
<dbReference type="RefSeq" id="WP_386674644.1">
    <property type="nucleotide sequence ID" value="NZ_JBHLTG010000008.1"/>
</dbReference>
<feature type="transmembrane region" description="Helical" evidence="1">
    <location>
        <begin position="166"/>
        <end position="186"/>
    </location>
</feature>
<feature type="transmembrane region" description="Helical" evidence="1">
    <location>
        <begin position="427"/>
        <end position="450"/>
    </location>
</feature>
<keyword evidence="3" id="KW-1185">Reference proteome</keyword>
<reference evidence="2 3" key="1">
    <citation type="submission" date="2024-09" db="EMBL/GenBank/DDBJ databases">
        <authorList>
            <person name="Sun Q."/>
            <person name="Mori K."/>
        </authorList>
    </citation>
    <scope>NUCLEOTIDE SEQUENCE [LARGE SCALE GENOMIC DNA]</scope>
    <source>
        <strain evidence="2 3">KCTC 23076</strain>
    </source>
</reference>
<feature type="transmembrane region" description="Helical" evidence="1">
    <location>
        <begin position="214"/>
        <end position="238"/>
    </location>
</feature>
<feature type="transmembrane region" description="Helical" evidence="1">
    <location>
        <begin position="106"/>
        <end position="126"/>
    </location>
</feature>
<feature type="transmembrane region" description="Helical" evidence="1">
    <location>
        <begin position="462"/>
        <end position="483"/>
    </location>
</feature>
<gene>
    <name evidence="2" type="ORF">ACFFGH_27775</name>
</gene>
<feature type="transmembrane region" description="Helical" evidence="1">
    <location>
        <begin position="138"/>
        <end position="159"/>
    </location>
</feature>
<protein>
    <submittedName>
        <fullName evidence="2">Uncharacterized protein</fullName>
    </submittedName>
</protein>
<dbReference type="Proteomes" id="UP001589896">
    <property type="component" value="Unassembled WGS sequence"/>
</dbReference>
<dbReference type="EMBL" id="JBHLTG010000008">
    <property type="protein sequence ID" value="MFC0681647.1"/>
    <property type="molecule type" value="Genomic_DNA"/>
</dbReference>
<feature type="transmembrane region" description="Helical" evidence="1">
    <location>
        <begin position="489"/>
        <end position="507"/>
    </location>
</feature>
<feature type="transmembrane region" description="Helical" evidence="1">
    <location>
        <begin position="83"/>
        <end position="99"/>
    </location>
</feature>
<comment type="caution">
    <text evidence="2">The sequence shown here is derived from an EMBL/GenBank/DDBJ whole genome shotgun (WGS) entry which is preliminary data.</text>
</comment>
<feature type="transmembrane region" description="Helical" evidence="1">
    <location>
        <begin position="543"/>
        <end position="563"/>
    </location>
</feature>
<keyword evidence="1" id="KW-0812">Transmembrane</keyword>
<keyword evidence="1" id="KW-1133">Transmembrane helix</keyword>
<feature type="transmembrane region" description="Helical" evidence="1">
    <location>
        <begin position="39"/>
        <end position="63"/>
    </location>
</feature>
<keyword evidence="1" id="KW-0472">Membrane</keyword>
<proteinExistence type="predicted"/>
<evidence type="ECO:0000313" key="3">
    <source>
        <dbReference type="Proteomes" id="UP001589896"/>
    </source>
</evidence>
<feature type="transmembrane region" description="Helical" evidence="1">
    <location>
        <begin position="611"/>
        <end position="633"/>
    </location>
</feature>
<feature type="transmembrane region" description="Helical" evidence="1">
    <location>
        <begin position="335"/>
        <end position="355"/>
    </location>
</feature>
<feature type="transmembrane region" description="Helical" evidence="1">
    <location>
        <begin position="575"/>
        <end position="599"/>
    </location>
</feature>
<accession>A0ABV6RXE1</accession>
<evidence type="ECO:0000256" key="1">
    <source>
        <dbReference type="SAM" id="Phobius"/>
    </source>
</evidence>
<sequence>MNRIRNSRVARGLSRFLGMLLVEPIRAGRLRDTGWPAGLKTVVVCATVAFTLAVAIIVASPFLRALLPLTVSTGAVTLSLPRILLPLFFLLVVVSVALVQTAVLHVRWLVAIPVTLITALLLLFLGGLDRGDGMGGGLFVPGKLVALLAVAGIIALLLVRRRRGFAWGEFAVVLTLVGVSATVSIARTAAQSLPFGIDFGPTTASLMMSSLGSLAAPAALAAGVAVAELAVTAALAVVGALRVRRSAADDGAGLLPELSAGRRGNAPELAADSAAGVHVTAGESTASDGPAQLSERRGRPGILLWAFLALAALLAADIVTRYASNAATAPPPSAYPGSVGLIALIAAGWAGLAMLRRAGRRTRIVDTASVTTADLLGRLNAILFPVAAAFTALLGPVVVLLLGAQVLTQWALSAEVAAIGFVAIDALSGSVVTTVVRTLAGIAFLLFAVVGAARGRRAVPELLLAFGVIVVLSNAPNIAAFSIEWSSEAISVAVGVGTVALAIVLAVQRRLGAAQLAALCVALLLAQAAAWREVLANPLSVLLGASAVAFILLGFVWGFVAGAEPTRSGSPEYPVPARVLLFLANNVFGVTALAFAALARDLDVVIDLDQFAGAGDLLLGTALIIVVVIALWVEVLPRRSTVAGLPGSEAATGSSPAAIPLER</sequence>
<feature type="transmembrane region" description="Helical" evidence="1">
    <location>
        <begin position="382"/>
        <end position="407"/>
    </location>
</feature>